<keyword evidence="4 7" id="KW-0812">Transmembrane</keyword>
<evidence type="ECO:0000256" key="5">
    <source>
        <dbReference type="ARBA" id="ARBA00022989"/>
    </source>
</evidence>
<evidence type="ECO:0000313" key="9">
    <source>
        <dbReference type="EMBL" id="MEC5341078.1"/>
    </source>
</evidence>
<dbReference type="Pfam" id="PF00892">
    <property type="entry name" value="EamA"/>
    <property type="match status" value="1"/>
</dbReference>
<feature type="transmembrane region" description="Helical" evidence="7">
    <location>
        <begin position="177"/>
        <end position="196"/>
    </location>
</feature>
<name>A0ABU6JK65_9GAMM</name>
<evidence type="ECO:0000256" key="3">
    <source>
        <dbReference type="ARBA" id="ARBA00022475"/>
    </source>
</evidence>
<keyword evidence="3" id="KW-1003">Cell membrane</keyword>
<reference evidence="9 10" key="1">
    <citation type="journal article" date="2017" name="Int. J. Syst. Evol. Microbiol.">
        <title>Brenneria populi subsp. brevivirga subsp. nov. isolated from symptomatic bark of Populus x euramericana canker, and description of Brenneria populi subsp. populi subsp. nov.</title>
        <authorList>
            <person name="Zheng M.H."/>
            <person name="Piao C.G."/>
            <person name="Xue H."/>
            <person name="Guo M.W."/>
            <person name="Li Y."/>
        </authorList>
    </citation>
    <scope>NUCLEOTIDE SEQUENCE [LARGE SCALE GENOMIC DNA]</scope>
    <source>
        <strain evidence="9 10">D9-5</strain>
    </source>
</reference>
<dbReference type="PANTHER" id="PTHR22911:SF37">
    <property type="entry name" value="THREONINE_HOMOSERINE EXPORTER RHTA"/>
    <property type="match status" value="1"/>
</dbReference>
<dbReference type="InterPro" id="IPR000620">
    <property type="entry name" value="EamA_dom"/>
</dbReference>
<feature type="transmembrane region" description="Helical" evidence="7">
    <location>
        <begin position="71"/>
        <end position="90"/>
    </location>
</feature>
<evidence type="ECO:0000259" key="8">
    <source>
        <dbReference type="Pfam" id="PF00892"/>
    </source>
</evidence>
<gene>
    <name evidence="9" type="primary">rhtA</name>
    <name evidence="9" type="ORF">VSX58_00420</name>
</gene>
<comment type="subcellular location">
    <subcellularLocation>
        <location evidence="1">Cell membrane</location>
        <topology evidence="1">Multi-pass membrane protein</topology>
    </subcellularLocation>
</comment>
<comment type="similarity">
    <text evidence="2">Belongs to the EamA transporter family.</text>
</comment>
<comment type="caution">
    <text evidence="9">The sequence shown here is derived from an EMBL/GenBank/DDBJ whole genome shotgun (WGS) entry which is preliminary data.</text>
</comment>
<organism evidence="9 10">
    <name type="scientific">Brenneria populi</name>
    <dbReference type="NCBI Taxonomy" id="1505588"/>
    <lineage>
        <taxon>Bacteria</taxon>
        <taxon>Pseudomonadati</taxon>
        <taxon>Pseudomonadota</taxon>
        <taxon>Gammaproteobacteria</taxon>
        <taxon>Enterobacterales</taxon>
        <taxon>Pectobacteriaceae</taxon>
        <taxon>Brenneria</taxon>
    </lineage>
</organism>
<feature type="transmembrane region" description="Helical" evidence="7">
    <location>
        <begin position="236"/>
        <end position="256"/>
    </location>
</feature>
<dbReference type="InterPro" id="IPR037185">
    <property type="entry name" value="EmrE-like"/>
</dbReference>
<evidence type="ECO:0000256" key="4">
    <source>
        <dbReference type="ARBA" id="ARBA00022692"/>
    </source>
</evidence>
<feature type="transmembrane region" description="Helical" evidence="7">
    <location>
        <begin position="96"/>
        <end position="114"/>
    </location>
</feature>
<sequence>MTLSSPRLSALFSVSLIIVSMASIQSGAALAKTLFPLIGAPGVTALRLSIGALILGIIFKPWRMPLGGNRLPLLIYGITLGGMNFLFYLALRTVPLGIAVALEFVGPLAVAMLSSRRIIDFLWIILAILGLWLLLPLGHNIGNVDAAGALCALGAGACWALYILFGKKAGANHGAGTVAIGSLIAGVIFCPIGVIYSDATLFSLTILPIGMAVAILSTALPYSLEMIALTHLPARTFSTLMSMEPVIAAVSGMLFLSERLSFTQWIALIFIITASVGATLTVMPAAASQKE</sequence>
<evidence type="ECO:0000256" key="2">
    <source>
        <dbReference type="ARBA" id="ARBA00007362"/>
    </source>
</evidence>
<keyword evidence="6 7" id="KW-0472">Membrane</keyword>
<feature type="transmembrane region" description="Helical" evidence="7">
    <location>
        <begin position="147"/>
        <end position="165"/>
    </location>
</feature>
<dbReference type="EMBL" id="JAYWTM010000001">
    <property type="protein sequence ID" value="MEC5341078.1"/>
    <property type="molecule type" value="Genomic_DNA"/>
</dbReference>
<evidence type="ECO:0000256" key="1">
    <source>
        <dbReference type="ARBA" id="ARBA00004651"/>
    </source>
</evidence>
<feature type="transmembrane region" description="Helical" evidence="7">
    <location>
        <begin position="202"/>
        <end position="224"/>
    </location>
</feature>
<dbReference type="Proteomes" id="UP001309705">
    <property type="component" value="Unassembled WGS sequence"/>
</dbReference>
<evidence type="ECO:0000256" key="7">
    <source>
        <dbReference type="SAM" id="Phobius"/>
    </source>
</evidence>
<dbReference type="Gene3D" id="1.10.3730.20">
    <property type="match status" value="1"/>
</dbReference>
<evidence type="ECO:0000256" key="6">
    <source>
        <dbReference type="ARBA" id="ARBA00023136"/>
    </source>
</evidence>
<keyword evidence="5 7" id="KW-1133">Transmembrane helix</keyword>
<dbReference type="PANTHER" id="PTHR22911">
    <property type="entry name" value="ACYL-MALONYL CONDENSING ENZYME-RELATED"/>
    <property type="match status" value="1"/>
</dbReference>
<feature type="transmembrane region" description="Helical" evidence="7">
    <location>
        <begin position="121"/>
        <end position="141"/>
    </location>
</feature>
<accession>A0ABU6JK65</accession>
<evidence type="ECO:0000313" key="10">
    <source>
        <dbReference type="Proteomes" id="UP001309705"/>
    </source>
</evidence>
<dbReference type="RefSeq" id="WP_327616316.1">
    <property type="nucleotide sequence ID" value="NZ_JAYWTM010000001.1"/>
</dbReference>
<protein>
    <submittedName>
        <fullName evidence="9">Threonine/homoserine exporter RhtA</fullName>
    </submittedName>
</protein>
<feature type="domain" description="EamA" evidence="8">
    <location>
        <begin position="147"/>
        <end position="277"/>
    </location>
</feature>
<proteinExistence type="inferred from homology"/>
<feature type="transmembrane region" description="Helical" evidence="7">
    <location>
        <begin position="262"/>
        <end position="287"/>
    </location>
</feature>
<feature type="transmembrane region" description="Helical" evidence="7">
    <location>
        <begin position="41"/>
        <end position="59"/>
    </location>
</feature>
<keyword evidence="10" id="KW-1185">Reference proteome</keyword>
<dbReference type="SUPFAM" id="SSF103481">
    <property type="entry name" value="Multidrug resistance efflux transporter EmrE"/>
    <property type="match status" value="1"/>
</dbReference>
<dbReference type="NCBIfam" id="NF007823">
    <property type="entry name" value="PRK10532.1"/>
    <property type="match status" value="1"/>
</dbReference>